<gene>
    <name evidence="2" type="ORF">ACFFSA_47265</name>
</gene>
<sequence length="337" mass="37135">MVAVMAPSMGEKQFWGCCVGIETSAMRHVPFPKIPVASSATVAANGIWIATEKIHGAQLVIAYDGRQLRIGKRKAWLRGEEAFFGWQLLRAELERAARTALSLGGTVVRIYGELYGGHYPHADVEPMPGVSAVQTGVWYSPGLRFALFDVLRHDHLDDAGLFLPYTDVAAVAAAAGLDVVPILGRAPRHELDALPLRFPTRVPCLHGLPDIPGNFAEGIVMRPDISATAEQRPIIKMKIEEFDEQRFDESRPWNQHTQLALNDLRRLAQAMVNKPRLDSARSKTGPGSFSEFMDEVVLDVMVDITDAFPAAMAALGDGEEDELHTYLREVVQAMCHE</sequence>
<keyword evidence="3" id="KW-1185">Reference proteome</keyword>
<dbReference type="InterPro" id="IPR021122">
    <property type="entry name" value="RNA_ligase_dom_REL/Rnl2"/>
</dbReference>
<comment type="caution">
    <text evidence="2">The sequence shown here is derived from an EMBL/GenBank/DDBJ whole genome shotgun (WGS) entry which is preliminary data.</text>
</comment>
<dbReference type="Gene3D" id="3.30.470.30">
    <property type="entry name" value="DNA ligase/mRNA capping enzyme"/>
    <property type="match status" value="1"/>
</dbReference>
<name>A0ABV5SGM4_9ACTN</name>
<organism evidence="2 3">
    <name type="scientific">Nonomuraea helvata</name>
    <dbReference type="NCBI Taxonomy" id="37484"/>
    <lineage>
        <taxon>Bacteria</taxon>
        <taxon>Bacillati</taxon>
        <taxon>Actinomycetota</taxon>
        <taxon>Actinomycetes</taxon>
        <taxon>Streptosporangiales</taxon>
        <taxon>Streptosporangiaceae</taxon>
        <taxon>Nonomuraea</taxon>
    </lineage>
</organism>
<evidence type="ECO:0000259" key="1">
    <source>
        <dbReference type="Pfam" id="PF09414"/>
    </source>
</evidence>
<dbReference type="SUPFAM" id="SSF56091">
    <property type="entry name" value="DNA ligase/mRNA capping enzyme, catalytic domain"/>
    <property type="match status" value="1"/>
</dbReference>
<dbReference type="RefSeq" id="WP_344993582.1">
    <property type="nucleotide sequence ID" value="NZ_BAAAXV010000008.1"/>
</dbReference>
<dbReference type="Pfam" id="PF09414">
    <property type="entry name" value="RNA_ligase"/>
    <property type="match status" value="1"/>
</dbReference>
<accession>A0ABV5SGM4</accession>
<dbReference type="EMBL" id="JBHMBW010000099">
    <property type="protein sequence ID" value="MFB9630724.1"/>
    <property type="molecule type" value="Genomic_DNA"/>
</dbReference>
<protein>
    <submittedName>
        <fullName evidence="2">RNA ligase family protein</fullName>
    </submittedName>
</protein>
<dbReference type="Gene3D" id="3.30.1490.70">
    <property type="match status" value="1"/>
</dbReference>
<dbReference type="GO" id="GO:0016874">
    <property type="term" value="F:ligase activity"/>
    <property type="evidence" value="ECO:0007669"/>
    <property type="project" value="UniProtKB-KW"/>
</dbReference>
<feature type="domain" description="RNA ligase" evidence="1">
    <location>
        <begin position="48"/>
        <end position="238"/>
    </location>
</feature>
<dbReference type="Proteomes" id="UP001589532">
    <property type="component" value="Unassembled WGS sequence"/>
</dbReference>
<proteinExistence type="predicted"/>
<evidence type="ECO:0000313" key="3">
    <source>
        <dbReference type="Proteomes" id="UP001589532"/>
    </source>
</evidence>
<evidence type="ECO:0000313" key="2">
    <source>
        <dbReference type="EMBL" id="MFB9630724.1"/>
    </source>
</evidence>
<keyword evidence="2" id="KW-0436">Ligase</keyword>
<reference evidence="2 3" key="1">
    <citation type="submission" date="2024-09" db="EMBL/GenBank/DDBJ databases">
        <authorList>
            <person name="Sun Q."/>
            <person name="Mori K."/>
        </authorList>
    </citation>
    <scope>NUCLEOTIDE SEQUENCE [LARGE SCALE GENOMIC DNA]</scope>
    <source>
        <strain evidence="2 3">JCM 3143</strain>
    </source>
</reference>